<evidence type="ECO:0000313" key="2">
    <source>
        <dbReference type="EMBL" id="RAK55540.1"/>
    </source>
</evidence>
<dbReference type="OrthoDB" id="103324at2"/>
<accession>A0A328AL25</accession>
<dbReference type="EMBL" id="QFYQ01000001">
    <property type="protein sequence ID" value="RAK55540.1"/>
    <property type="molecule type" value="Genomic_DNA"/>
</dbReference>
<evidence type="ECO:0000313" key="3">
    <source>
        <dbReference type="Proteomes" id="UP000249254"/>
    </source>
</evidence>
<protein>
    <submittedName>
        <fullName evidence="2">Uncharacterized protein</fullName>
    </submittedName>
</protein>
<feature type="region of interest" description="Disordered" evidence="1">
    <location>
        <begin position="90"/>
        <end position="113"/>
    </location>
</feature>
<organism evidence="2 3">
    <name type="scientific">Phenylobacterium soli</name>
    <dbReference type="NCBI Taxonomy" id="2170551"/>
    <lineage>
        <taxon>Bacteria</taxon>
        <taxon>Pseudomonadati</taxon>
        <taxon>Pseudomonadota</taxon>
        <taxon>Alphaproteobacteria</taxon>
        <taxon>Caulobacterales</taxon>
        <taxon>Caulobacteraceae</taxon>
        <taxon>Phenylobacterium</taxon>
    </lineage>
</organism>
<proteinExistence type="predicted"/>
<comment type="caution">
    <text evidence="2">The sequence shown here is derived from an EMBL/GenBank/DDBJ whole genome shotgun (WGS) entry which is preliminary data.</text>
</comment>
<dbReference type="RefSeq" id="WP_111529288.1">
    <property type="nucleotide sequence ID" value="NZ_JBHRSG010000003.1"/>
</dbReference>
<name>A0A328AL25_9CAUL</name>
<keyword evidence="3" id="KW-1185">Reference proteome</keyword>
<reference evidence="3" key="1">
    <citation type="submission" date="2018-05" db="EMBL/GenBank/DDBJ databases">
        <authorList>
            <person name="Li X."/>
        </authorList>
    </citation>
    <scope>NUCLEOTIDE SEQUENCE [LARGE SCALE GENOMIC DNA]</scope>
    <source>
        <strain evidence="3">LX32</strain>
    </source>
</reference>
<gene>
    <name evidence="2" type="ORF">DJ017_13985</name>
</gene>
<evidence type="ECO:0000256" key="1">
    <source>
        <dbReference type="SAM" id="MobiDB-lite"/>
    </source>
</evidence>
<sequence>MTGTRRARLLLAAGLALAGLALGGCSWLRAANEPTDLPAVMTGRKVTVQLRWSGDDPLPTAEKYCAEVGGYPWPLEFKSSRASYECVADGRPHTGGRNGEHVGPALGSRGSIN</sequence>
<dbReference type="Proteomes" id="UP000249254">
    <property type="component" value="Unassembled WGS sequence"/>
</dbReference>
<dbReference type="AlphaFoldDB" id="A0A328AL25"/>
<dbReference type="PROSITE" id="PS51257">
    <property type="entry name" value="PROKAR_LIPOPROTEIN"/>
    <property type="match status" value="1"/>
</dbReference>